<dbReference type="EMBL" id="LT608328">
    <property type="protein sequence ID" value="SCM55576.1"/>
    <property type="molecule type" value="Genomic_DNA"/>
</dbReference>
<accession>A0A1G4G4A8</accession>
<gene>
    <name evidence="1" type="ORF">ING2E5A_0460</name>
</gene>
<dbReference type="Proteomes" id="UP000178485">
    <property type="component" value="Chromosome i"/>
</dbReference>
<dbReference type="RefSeq" id="WP_071136004.1">
    <property type="nucleotide sequence ID" value="NZ_LT608328.1"/>
</dbReference>
<proteinExistence type="predicted"/>
<dbReference type="Pfam" id="PF08757">
    <property type="entry name" value="CotH"/>
    <property type="match status" value="1"/>
</dbReference>
<organism evidence="1 2">
    <name type="scientific">Petrimonas mucosa</name>
    <dbReference type="NCBI Taxonomy" id="1642646"/>
    <lineage>
        <taxon>Bacteria</taxon>
        <taxon>Pseudomonadati</taxon>
        <taxon>Bacteroidota</taxon>
        <taxon>Bacteroidia</taxon>
        <taxon>Bacteroidales</taxon>
        <taxon>Dysgonomonadaceae</taxon>
        <taxon>Petrimonas</taxon>
    </lineage>
</organism>
<reference evidence="1 2" key="1">
    <citation type="submission" date="2016-08" db="EMBL/GenBank/DDBJ databases">
        <authorList>
            <person name="Seilhamer J.J."/>
        </authorList>
    </citation>
    <scope>NUCLEOTIDE SEQUENCE [LARGE SCALE GENOMIC DNA]</scope>
    <source>
        <strain evidence="1">ING2-E5A</strain>
    </source>
</reference>
<keyword evidence="2" id="KW-1185">Reference proteome</keyword>
<sequence length="533" mass="61996">MMSFIKSRSLLYLALILLTGLIACDKESEKEVLEPKFESFTLRPEFNSGLNEVVVGDRSGIEIKLTVPYNVSLNNLVVSFNYVGVKVEVNGVEQISNVTANDFSQPVTYTVFGINSEPREYTVTITKKLPQLPQVYVEVEGRQEYRDDEKETYKKITLKVMDPDNLYTSTTEFNAIGEMKGRGNSTWYGVPKKPYRIKLDEKSSLLSMSTDKNWALLANFYDKTLLRNLTAFEISKIVEMPWTPKSVSVDYYMNGTYRGVYTLTEHVRVSDERVNLNIVSQNDNSGDAVTGDYFLELDFHYDEPYRFRTNKKNLPIMFKDPEEPTTNQFNYVENFFNMAEEVLYSENFTDPVEGYRKYIDVPSFINYYIVQELAKNVDGNLRGSCYMALRKKGKIEFPLVWDFDLAFGNADHITWEQGATSSEWDGWFIKTQSPWFDRLFQDPQFVNELKSRWNELKPELNMIPDFIKEHAHLLNDSQKRNFSPKPIGAGWSITDQQWNTSKIRGSYEKEVEYLINFVEKRLEWLDTNINALK</sequence>
<name>A0A1G4G4A8_9BACT</name>
<evidence type="ECO:0000313" key="1">
    <source>
        <dbReference type="EMBL" id="SCM55576.1"/>
    </source>
</evidence>
<dbReference type="InterPro" id="IPR014867">
    <property type="entry name" value="Spore_coat_CotH_CotH2/3/7"/>
</dbReference>
<dbReference type="Gene3D" id="2.60.40.2340">
    <property type="match status" value="1"/>
</dbReference>
<dbReference type="PROSITE" id="PS51257">
    <property type="entry name" value="PROKAR_LIPOPROTEIN"/>
    <property type="match status" value="1"/>
</dbReference>
<protein>
    <submittedName>
        <fullName evidence="1">Putative secreted protein</fullName>
    </submittedName>
</protein>
<dbReference type="KEGG" id="pmuc:ING2E5A_0460"/>
<dbReference type="AlphaFoldDB" id="A0A1G4G4A8"/>
<dbReference type="STRING" id="1642646.ING2E5A_0460"/>
<evidence type="ECO:0000313" key="2">
    <source>
        <dbReference type="Proteomes" id="UP000178485"/>
    </source>
</evidence>